<keyword evidence="5" id="KW-1185">Reference proteome</keyword>
<evidence type="ECO:0000256" key="2">
    <source>
        <dbReference type="ARBA" id="ARBA00022908"/>
    </source>
</evidence>
<dbReference type="GO" id="GO:0015074">
    <property type="term" value="P:DNA integration"/>
    <property type="evidence" value="ECO:0007669"/>
    <property type="project" value="UniProtKB-KW"/>
</dbReference>
<dbReference type="RefSeq" id="WP_169642484.1">
    <property type="nucleotide sequence ID" value="NZ_CP048788.1"/>
</dbReference>
<gene>
    <name evidence="4" type="ORF">G3256_16210</name>
</gene>
<dbReference type="Proteomes" id="UP000503308">
    <property type="component" value="Chromosome"/>
</dbReference>
<dbReference type="InterPro" id="IPR025166">
    <property type="entry name" value="Integrase_DNA_bind_dom"/>
</dbReference>
<comment type="similarity">
    <text evidence="1">Belongs to the 'phage' integrase family.</text>
</comment>
<dbReference type="InterPro" id="IPR038488">
    <property type="entry name" value="Integrase_DNA-bd_sf"/>
</dbReference>
<evidence type="ECO:0000313" key="5">
    <source>
        <dbReference type="Proteomes" id="UP000503308"/>
    </source>
</evidence>
<dbReference type="AlphaFoldDB" id="A0A858T0I8"/>
<reference evidence="4 5" key="1">
    <citation type="submission" date="2020-02" db="EMBL/GenBank/DDBJ databases">
        <title>Genome sequence of Roseobacter ponti.</title>
        <authorList>
            <person name="Hollensteiner J."/>
            <person name="Schneider D."/>
            <person name="Poehlein A."/>
            <person name="Daniel R."/>
        </authorList>
    </citation>
    <scope>NUCLEOTIDE SEQUENCE [LARGE SCALE GENOMIC DNA]</scope>
    <source>
        <strain evidence="4 5">DSM 106830</strain>
    </source>
</reference>
<dbReference type="InterPro" id="IPR050808">
    <property type="entry name" value="Phage_Integrase"/>
</dbReference>
<keyword evidence="2" id="KW-0229">DNA integration</keyword>
<dbReference type="KEGG" id="rpon:G3256_16210"/>
<proteinExistence type="inferred from homology"/>
<organism evidence="4 5">
    <name type="scientific">Roseobacter ponti</name>
    <dbReference type="NCBI Taxonomy" id="1891787"/>
    <lineage>
        <taxon>Bacteria</taxon>
        <taxon>Pseudomonadati</taxon>
        <taxon>Pseudomonadota</taxon>
        <taxon>Alphaproteobacteria</taxon>
        <taxon>Rhodobacterales</taxon>
        <taxon>Roseobacteraceae</taxon>
        <taxon>Roseobacter</taxon>
    </lineage>
</organism>
<protein>
    <submittedName>
        <fullName evidence="4">DUF4102 domain-containing protein</fullName>
    </submittedName>
</protein>
<dbReference type="Pfam" id="PF13356">
    <property type="entry name" value="Arm-DNA-bind_3"/>
    <property type="match status" value="1"/>
</dbReference>
<evidence type="ECO:0000256" key="1">
    <source>
        <dbReference type="ARBA" id="ARBA00008857"/>
    </source>
</evidence>
<accession>A0A858T0I8</accession>
<name>A0A858T0I8_9RHOB</name>
<dbReference type="PANTHER" id="PTHR30629:SF2">
    <property type="entry name" value="PROPHAGE INTEGRASE INTS-RELATED"/>
    <property type="match status" value="1"/>
</dbReference>
<evidence type="ECO:0000313" key="4">
    <source>
        <dbReference type="EMBL" id="QJF53271.1"/>
    </source>
</evidence>
<dbReference type="EMBL" id="CP048788">
    <property type="protein sequence ID" value="QJF53271.1"/>
    <property type="molecule type" value="Genomic_DNA"/>
</dbReference>
<dbReference type="Gene3D" id="3.30.160.390">
    <property type="entry name" value="Integrase, DNA-binding domain"/>
    <property type="match status" value="1"/>
</dbReference>
<dbReference type="PANTHER" id="PTHR30629">
    <property type="entry name" value="PROPHAGE INTEGRASE"/>
    <property type="match status" value="1"/>
</dbReference>
<feature type="domain" description="Integrase DNA-binding" evidence="3">
    <location>
        <begin position="9"/>
        <end position="89"/>
    </location>
</feature>
<sequence>MGGYDIGKLTTISVKSALPGKHEDGLGLRLFKRADGGGTWDFRYSLHGRRREMGLGGISSVSPKLARELAAEHRATVALGIDPIKNRERERRAALSSRNLLREIAEDAFESRKADLKHDGKAGRWFSPLALHILPRLGERAGRDILSRMAQIDIVPSVRFSCSSE</sequence>
<evidence type="ECO:0000259" key="3">
    <source>
        <dbReference type="Pfam" id="PF13356"/>
    </source>
</evidence>